<dbReference type="GO" id="GO:0008236">
    <property type="term" value="F:serine-type peptidase activity"/>
    <property type="evidence" value="ECO:0007669"/>
    <property type="project" value="InterPro"/>
</dbReference>
<accession>A0A518DL30</accession>
<evidence type="ECO:0000256" key="2">
    <source>
        <dbReference type="SAM" id="SignalP"/>
    </source>
</evidence>
<dbReference type="Gene3D" id="3.40.50.1820">
    <property type="entry name" value="alpha/beta hydrolase"/>
    <property type="match status" value="1"/>
</dbReference>
<feature type="region of interest" description="Disordered" evidence="1">
    <location>
        <begin position="471"/>
        <end position="498"/>
    </location>
</feature>
<name>A0A518DL30_9BACT</name>
<dbReference type="RefSeq" id="WP_197442907.1">
    <property type="nucleotide sequence ID" value="NZ_CP036433.1"/>
</dbReference>
<evidence type="ECO:0000313" key="4">
    <source>
        <dbReference type="EMBL" id="QDU92534.1"/>
    </source>
</evidence>
<dbReference type="Pfam" id="PF00326">
    <property type="entry name" value="Peptidase_S9"/>
    <property type="match status" value="1"/>
</dbReference>
<protein>
    <submittedName>
        <fullName evidence="4">Prolyl oligopeptidase family protein</fullName>
    </submittedName>
</protein>
<sequence length="594" mass="65314" precursor="true">MNPPRIPHALILAVAVAAMPSATTQAAGPGADAELQVSGIRVLHRDGQTFVTWKDVAAGEVGAGYRYSLYESEQPLTDDHLAELRPVIEGIVNNSGKHYGYQMFLARRLDPELPMATIEPGGKPLPQWTGLAVRTTQSNGARYYAVVAHDLEGNRQGRLLPGQSATTEPVAEKVAPLQPLKTGDSTERGRYAHVVQVTGTKNLPLTVSLHASSSRGGPGSDHGDYYLFWGRPEWGWRDGLPWQFTMEQRADSATRTPYLLLRSRETLADPDGDGTRETYWFGYYCTPQGADHTEPRAYNFTERRMLWLIDWTRQAYHADPERVYAEGGSMGAWGTAGFALRHPELFAAIYPNRPRTRQRGLPSLTPVARDAKILMEDGVTDYYDRMDMVKFVNEHPADLPFVGWCCGRHDGFATFGEQIALVRALTAGHHGFAFAWNNGDHSSGAAGMRQIHRWYPPEKFARNQSYPAFGNSSLDGDLGTGEAPAPAGSRTRNMLADDNGDLEGGVNLGFIWEEVVDTEKTWSMRLRNELATAPMTVDVTPRRCQKFKLRPGDTCQWTNSAGGTGMLTADAHGLVTIPGLMLPAGEATDVTLAK</sequence>
<feature type="chain" id="PRO_5022195821" evidence="2">
    <location>
        <begin position="27"/>
        <end position="594"/>
    </location>
</feature>
<gene>
    <name evidence="4" type="ORF">Pla8534_02820</name>
</gene>
<evidence type="ECO:0000259" key="3">
    <source>
        <dbReference type="Pfam" id="PF00326"/>
    </source>
</evidence>
<evidence type="ECO:0000313" key="5">
    <source>
        <dbReference type="Proteomes" id="UP000317648"/>
    </source>
</evidence>
<proteinExistence type="predicted"/>
<reference evidence="4 5" key="1">
    <citation type="submission" date="2019-02" db="EMBL/GenBank/DDBJ databases">
        <title>Deep-cultivation of Planctomycetes and their phenomic and genomic characterization uncovers novel biology.</title>
        <authorList>
            <person name="Wiegand S."/>
            <person name="Jogler M."/>
            <person name="Boedeker C."/>
            <person name="Pinto D."/>
            <person name="Vollmers J."/>
            <person name="Rivas-Marin E."/>
            <person name="Kohn T."/>
            <person name="Peeters S.H."/>
            <person name="Heuer A."/>
            <person name="Rast P."/>
            <person name="Oberbeckmann S."/>
            <person name="Bunk B."/>
            <person name="Jeske O."/>
            <person name="Meyerdierks A."/>
            <person name="Storesund J.E."/>
            <person name="Kallscheuer N."/>
            <person name="Luecker S."/>
            <person name="Lage O.M."/>
            <person name="Pohl T."/>
            <person name="Merkel B.J."/>
            <person name="Hornburger P."/>
            <person name="Mueller R.-W."/>
            <person name="Bruemmer F."/>
            <person name="Labrenz M."/>
            <person name="Spormann A.M."/>
            <person name="Op den Camp H."/>
            <person name="Overmann J."/>
            <person name="Amann R."/>
            <person name="Jetten M.S.M."/>
            <person name="Mascher T."/>
            <person name="Medema M.H."/>
            <person name="Devos D.P."/>
            <person name="Kaster A.-K."/>
            <person name="Ovreas L."/>
            <person name="Rohde M."/>
            <person name="Galperin M.Y."/>
            <person name="Jogler C."/>
        </authorList>
    </citation>
    <scope>NUCLEOTIDE SEQUENCE [LARGE SCALE GENOMIC DNA]</scope>
    <source>
        <strain evidence="4 5">Pla85_3_4</strain>
    </source>
</reference>
<dbReference type="InterPro" id="IPR001375">
    <property type="entry name" value="Peptidase_S9_cat"/>
</dbReference>
<dbReference type="GO" id="GO:0006508">
    <property type="term" value="P:proteolysis"/>
    <property type="evidence" value="ECO:0007669"/>
    <property type="project" value="InterPro"/>
</dbReference>
<evidence type="ECO:0000256" key="1">
    <source>
        <dbReference type="SAM" id="MobiDB-lite"/>
    </source>
</evidence>
<keyword evidence="2" id="KW-0732">Signal</keyword>
<feature type="signal peptide" evidence="2">
    <location>
        <begin position="1"/>
        <end position="26"/>
    </location>
</feature>
<keyword evidence="5" id="KW-1185">Reference proteome</keyword>
<dbReference type="EMBL" id="CP036433">
    <property type="protein sequence ID" value="QDU92534.1"/>
    <property type="molecule type" value="Genomic_DNA"/>
</dbReference>
<dbReference type="SUPFAM" id="SSF53474">
    <property type="entry name" value="alpha/beta-Hydrolases"/>
    <property type="match status" value="1"/>
</dbReference>
<dbReference type="KEGG" id="lcre:Pla8534_02820"/>
<feature type="domain" description="Peptidase S9 prolyl oligopeptidase catalytic" evidence="3">
    <location>
        <begin position="309"/>
        <end position="444"/>
    </location>
</feature>
<dbReference type="Proteomes" id="UP000317648">
    <property type="component" value="Chromosome"/>
</dbReference>
<dbReference type="InterPro" id="IPR029058">
    <property type="entry name" value="AB_hydrolase_fold"/>
</dbReference>
<dbReference type="AlphaFoldDB" id="A0A518DL30"/>
<organism evidence="4 5">
    <name type="scientific">Lignipirellula cremea</name>
    <dbReference type="NCBI Taxonomy" id="2528010"/>
    <lineage>
        <taxon>Bacteria</taxon>
        <taxon>Pseudomonadati</taxon>
        <taxon>Planctomycetota</taxon>
        <taxon>Planctomycetia</taxon>
        <taxon>Pirellulales</taxon>
        <taxon>Pirellulaceae</taxon>
        <taxon>Lignipirellula</taxon>
    </lineage>
</organism>